<feature type="transmembrane region" description="Helical" evidence="7">
    <location>
        <begin position="82"/>
        <end position="104"/>
    </location>
</feature>
<reference evidence="9" key="1">
    <citation type="submission" date="2019-09" db="EMBL/GenBank/DDBJ databases">
        <title>Characterisation of the sponge microbiome using genome-centric metagenomics.</title>
        <authorList>
            <person name="Engelberts J.P."/>
            <person name="Robbins S.J."/>
            <person name="De Goeij J.M."/>
            <person name="Aranda M."/>
            <person name="Bell S.C."/>
            <person name="Webster N.S."/>
        </authorList>
    </citation>
    <scope>NUCLEOTIDE SEQUENCE</scope>
    <source>
        <strain evidence="9">SB0662_bin_9</strain>
    </source>
</reference>
<dbReference type="PANTHER" id="PTHR43744:SF9">
    <property type="entry name" value="POLYGALACTURONAN_RHAMNOGALACTURONAN TRANSPORT SYSTEM PERMEASE PROTEIN YTCP"/>
    <property type="match status" value="1"/>
</dbReference>
<accession>A0A6B1DTD5</accession>
<dbReference type="Gene3D" id="1.10.3720.10">
    <property type="entry name" value="MetI-like"/>
    <property type="match status" value="1"/>
</dbReference>
<comment type="subcellular location">
    <subcellularLocation>
        <location evidence="1 7">Cell membrane</location>
        <topology evidence="1 7">Multi-pass membrane protein</topology>
    </subcellularLocation>
</comment>
<feature type="transmembrane region" description="Helical" evidence="7">
    <location>
        <begin position="263"/>
        <end position="282"/>
    </location>
</feature>
<dbReference type="GO" id="GO:0055085">
    <property type="term" value="P:transmembrane transport"/>
    <property type="evidence" value="ECO:0007669"/>
    <property type="project" value="InterPro"/>
</dbReference>
<comment type="caution">
    <text evidence="9">The sequence shown here is derived from an EMBL/GenBank/DDBJ whole genome shotgun (WGS) entry which is preliminary data.</text>
</comment>
<feature type="transmembrane region" description="Helical" evidence="7">
    <location>
        <begin position="145"/>
        <end position="165"/>
    </location>
</feature>
<dbReference type="CDD" id="cd06261">
    <property type="entry name" value="TM_PBP2"/>
    <property type="match status" value="1"/>
</dbReference>
<evidence type="ECO:0000259" key="8">
    <source>
        <dbReference type="PROSITE" id="PS50928"/>
    </source>
</evidence>
<feature type="transmembrane region" description="Helical" evidence="7">
    <location>
        <begin position="186"/>
        <end position="209"/>
    </location>
</feature>
<keyword evidence="2 7" id="KW-0813">Transport</keyword>
<feature type="transmembrane region" description="Helical" evidence="7">
    <location>
        <begin position="116"/>
        <end position="133"/>
    </location>
</feature>
<dbReference type="InterPro" id="IPR035906">
    <property type="entry name" value="MetI-like_sf"/>
</dbReference>
<gene>
    <name evidence="9" type="ORF">F4Y08_11655</name>
</gene>
<evidence type="ECO:0000256" key="4">
    <source>
        <dbReference type="ARBA" id="ARBA00022692"/>
    </source>
</evidence>
<evidence type="ECO:0000313" key="9">
    <source>
        <dbReference type="EMBL" id="MYD90969.1"/>
    </source>
</evidence>
<evidence type="ECO:0000256" key="2">
    <source>
        <dbReference type="ARBA" id="ARBA00022448"/>
    </source>
</evidence>
<evidence type="ECO:0000256" key="5">
    <source>
        <dbReference type="ARBA" id="ARBA00022989"/>
    </source>
</evidence>
<sequence>MRIKATPMERLFYLGNYVFLIVVSLMFLIPFISVLSTSFISTAEWARRGNFVLIPEAPTLEAYQFLFGGSKGTVFNAYKITMFRTIVGTSLCLTFTGLGAYVLARRNLPGRTFMTLLVFIPMVFSGGLIPFYLVVDRLRLTNTVWIMITPFLVNPWWLLIMRNFLMTIPVELEEAALMDGANPLTVLIRVYLPLSMPALTTIGLFYAVWHWNGWFYAAVFNSNRDLYPIQVILRSILYLGDASYRGDLGIMFEPEMMPPAQTLKAAMIIVTTVPILLVYPFIQRYFVKGMLIGGVKG</sequence>
<feature type="transmembrane region" description="Helical" evidence="7">
    <location>
        <begin position="12"/>
        <end position="35"/>
    </location>
</feature>
<evidence type="ECO:0000256" key="1">
    <source>
        <dbReference type="ARBA" id="ARBA00004651"/>
    </source>
</evidence>
<dbReference type="GO" id="GO:0005886">
    <property type="term" value="C:plasma membrane"/>
    <property type="evidence" value="ECO:0007669"/>
    <property type="project" value="UniProtKB-SubCell"/>
</dbReference>
<comment type="similarity">
    <text evidence="7">Belongs to the binding-protein-dependent transport system permease family.</text>
</comment>
<dbReference type="SUPFAM" id="SSF161098">
    <property type="entry name" value="MetI-like"/>
    <property type="match status" value="1"/>
</dbReference>
<dbReference type="PANTHER" id="PTHR43744">
    <property type="entry name" value="ABC TRANSPORTER PERMEASE PROTEIN MG189-RELATED-RELATED"/>
    <property type="match status" value="1"/>
</dbReference>
<evidence type="ECO:0000256" key="6">
    <source>
        <dbReference type="ARBA" id="ARBA00023136"/>
    </source>
</evidence>
<dbReference type="InterPro" id="IPR000515">
    <property type="entry name" value="MetI-like"/>
</dbReference>
<name>A0A6B1DTD5_9CHLR</name>
<feature type="domain" description="ABC transmembrane type-1" evidence="8">
    <location>
        <begin position="78"/>
        <end position="279"/>
    </location>
</feature>
<protein>
    <submittedName>
        <fullName evidence="9">Carbohydrate ABC transporter permease</fullName>
    </submittedName>
</protein>
<evidence type="ECO:0000256" key="3">
    <source>
        <dbReference type="ARBA" id="ARBA00022475"/>
    </source>
</evidence>
<proteinExistence type="inferred from homology"/>
<organism evidence="9">
    <name type="scientific">Caldilineaceae bacterium SB0662_bin_9</name>
    <dbReference type="NCBI Taxonomy" id="2605258"/>
    <lineage>
        <taxon>Bacteria</taxon>
        <taxon>Bacillati</taxon>
        <taxon>Chloroflexota</taxon>
        <taxon>Caldilineae</taxon>
        <taxon>Caldilineales</taxon>
        <taxon>Caldilineaceae</taxon>
    </lineage>
</organism>
<keyword evidence="3" id="KW-1003">Cell membrane</keyword>
<dbReference type="EMBL" id="VXPY01000084">
    <property type="protein sequence ID" value="MYD90969.1"/>
    <property type="molecule type" value="Genomic_DNA"/>
</dbReference>
<evidence type="ECO:0000256" key="7">
    <source>
        <dbReference type="RuleBase" id="RU363032"/>
    </source>
</evidence>
<keyword evidence="5 7" id="KW-1133">Transmembrane helix</keyword>
<dbReference type="Pfam" id="PF00528">
    <property type="entry name" value="BPD_transp_1"/>
    <property type="match status" value="1"/>
</dbReference>
<keyword evidence="6 7" id="KW-0472">Membrane</keyword>
<dbReference type="AlphaFoldDB" id="A0A6B1DTD5"/>
<keyword evidence="4 7" id="KW-0812">Transmembrane</keyword>
<dbReference type="PROSITE" id="PS50928">
    <property type="entry name" value="ABC_TM1"/>
    <property type="match status" value="1"/>
</dbReference>